<evidence type="ECO:0000256" key="5">
    <source>
        <dbReference type="ARBA" id="ARBA00022741"/>
    </source>
</evidence>
<evidence type="ECO:0000256" key="8">
    <source>
        <dbReference type="ARBA" id="ARBA00023098"/>
    </source>
</evidence>
<evidence type="ECO:0000256" key="6">
    <source>
        <dbReference type="ARBA" id="ARBA00022777"/>
    </source>
</evidence>
<dbReference type="PANTHER" id="PTHR12358">
    <property type="entry name" value="SPHINGOSINE KINASE"/>
    <property type="match status" value="1"/>
</dbReference>
<feature type="domain" description="DAGKc" evidence="11">
    <location>
        <begin position="1"/>
        <end position="130"/>
    </location>
</feature>
<name>A0A1H0DXH2_9BACI</name>
<dbReference type="NCBIfam" id="TIGR00147">
    <property type="entry name" value="YegS/Rv2252/BmrU family lipid kinase"/>
    <property type="match status" value="1"/>
</dbReference>
<accession>A0A1H0DXH2</accession>
<comment type="similarity">
    <text evidence="2">Belongs to the diacylglycerol/lipid kinase family.</text>
</comment>
<dbReference type="GO" id="GO:0005524">
    <property type="term" value="F:ATP binding"/>
    <property type="evidence" value="ECO:0007669"/>
    <property type="project" value="UniProtKB-KW"/>
</dbReference>
<dbReference type="Pfam" id="PF19279">
    <property type="entry name" value="YegS_C"/>
    <property type="match status" value="1"/>
</dbReference>
<evidence type="ECO:0000256" key="4">
    <source>
        <dbReference type="ARBA" id="ARBA00022679"/>
    </source>
</evidence>
<dbReference type="GO" id="GO:0008654">
    <property type="term" value="P:phospholipid biosynthetic process"/>
    <property type="evidence" value="ECO:0007669"/>
    <property type="project" value="UniProtKB-KW"/>
</dbReference>
<dbReference type="InterPro" id="IPR045540">
    <property type="entry name" value="YegS/DAGK_C"/>
</dbReference>
<dbReference type="EMBL" id="FNIL01000003">
    <property type="protein sequence ID" value="SDN74799.1"/>
    <property type="molecule type" value="Genomic_DNA"/>
</dbReference>
<organism evidence="12 13">
    <name type="scientific">Alkalicoccus daliensis</name>
    <dbReference type="NCBI Taxonomy" id="745820"/>
    <lineage>
        <taxon>Bacteria</taxon>
        <taxon>Bacillati</taxon>
        <taxon>Bacillota</taxon>
        <taxon>Bacilli</taxon>
        <taxon>Bacillales</taxon>
        <taxon>Bacillaceae</taxon>
        <taxon>Alkalicoccus</taxon>
    </lineage>
</organism>
<keyword evidence="8" id="KW-0443">Lipid metabolism</keyword>
<sequence length="296" mass="32548">MISSGVVIYNNKAGNAKKAQLLQEIEAVLQESVKELTFYQPESEEDLKEYLADDSRSFQYVWIMGGDGTVHASIDALRKRTITPVICILPAGTCNDFARSLGLPINPVEAARVSLQKKVKNIDIGVYNGSIFSNFLGIGVIADTSENINESAKDTVGRLSYFMSAIRTLGSADNFQYDVTIDGEKYNGEAVMILVSNGKFLGTTPLPAEDIDLQDGKLDVFFMKGTGGELFREWLQRTVTANTMEDTEGVRHIQGESIEINTNPVKKVDTDGEIKSETPVKISVLHQYLPFCCGIE</sequence>
<keyword evidence="9" id="KW-0594">Phospholipid biosynthesis</keyword>
<reference evidence="13" key="1">
    <citation type="submission" date="2016-10" db="EMBL/GenBank/DDBJ databases">
        <authorList>
            <person name="Varghese N."/>
            <person name="Submissions S."/>
        </authorList>
    </citation>
    <scope>NUCLEOTIDE SEQUENCE [LARGE SCALE GENOMIC DNA]</scope>
    <source>
        <strain evidence="13">CGMCC 1.10369</strain>
    </source>
</reference>
<dbReference type="PANTHER" id="PTHR12358:SF107">
    <property type="entry name" value="LIPID KINASE BMRU-RELATED"/>
    <property type="match status" value="1"/>
</dbReference>
<dbReference type="GO" id="GO:0004143">
    <property type="term" value="F:ATP-dependent diacylglycerol kinase activity"/>
    <property type="evidence" value="ECO:0007669"/>
    <property type="project" value="TreeGrafter"/>
</dbReference>
<evidence type="ECO:0000256" key="7">
    <source>
        <dbReference type="ARBA" id="ARBA00022840"/>
    </source>
</evidence>
<keyword evidence="5" id="KW-0547">Nucleotide-binding</keyword>
<dbReference type="InterPro" id="IPR005218">
    <property type="entry name" value="Diacylglycerol/lipid_kinase"/>
</dbReference>
<dbReference type="InterPro" id="IPR017438">
    <property type="entry name" value="ATP-NAD_kinase_N"/>
</dbReference>
<protein>
    <submittedName>
        <fullName evidence="12">Lipid kinase, YegS/Rv2252/BmrU family</fullName>
    </submittedName>
</protein>
<dbReference type="Proteomes" id="UP000198778">
    <property type="component" value="Unassembled WGS sequence"/>
</dbReference>
<dbReference type="GO" id="GO:0005886">
    <property type="term" value="C:plasma membrane"/>
    <property type="evidence" value="ECO:0007669"/>
    <property type="project" value="TreeGrafter"/>
</dbReference>
<dbReference type="PROSITE" id="PS50146">
    <property type="entry name" value="DAGK"/>
    <property type="match status" value="1"/>
</dbReference>
<evidence type="ECO:0000256" key="1">
    <source>
        <dbReference type="ARBA" id="ARBA00001946"/>
    </source>
</evidence>
<dbReference type="Gene3D" id="3.40.50.10330">
    <property type="entry name" value="Probable inorganic polyphosphate/atp-NAD kinase, domain 1"/>
    <property type="match status" value="1"/>
</dbReference>
<evidence type="ECO:0000259" key="11">
    <source>
        <dbReference type="PROSITE" id="PS50146"/>
    </source>
</evidence>
<keyword evidence="13" id="KW-1185">Reference proteome</keyword>
<keyword evidence="4" id="KW-0808">Transferase</keyword>
<evidence type="ECO:0000256" key="3">
    <source>
        <dbReference type="ARBA" id="ARBA00022516"/>
    </source>
</evidence>
<dbReference type="STRING" id="745820.SAMN04488053_103122"/>
<keyword evidence="10" id="KW-1208">Phospholipid metabolism</keyword>
<dbReference type="AlphaFoldDB" id="A0A1H0DXH2"/>
<comment type="cofactor">
    <cofactor evidence="1">
        <name>Mg(2+)</name>
        <dbReference type="ChEBI" id="CHEBI:18420"/>
    </cofactor>
</comment>
<gene>
    <name evidence="12" type="ORF">SAMN04488053_103122</name>
</gene>
<dbReference type="InterPro" id="IPR001206">
    <property type="entry name" value="Diacylglycerol_kinase_cat_dom"/>
</dbReference>
<dbReference type="OrthoDB" id="142078at2"/>
<proteinExistence type="inferred from homology"/>
<dbReference type="InterPro" id="IPR016064">
    <property type="entry name" value="NAD/diacylglycerol_kinase_sf"/>
</dbReference>
<evidence type="ECO:0000256" key="9">
    <source>
        <dbReference type="ARBA" id="ARBA00023209"/>
    </source>
</evidence>
<dbReference type="SUPFAM" id="SSF111331">
    <property type="entry name" value="NAD kinase/diacylglycerol kinase-like"/>
    <property type="match status" value="1"/>
</dbReference>
<keyword evidence="3" id="KW-0444">Lipid biosynthesis</keyword>
<evidence type="ECO:0000256" key="10">
    <source>
        <dbReference type="ARBA" id="ARBA00023264"/>
    </source>
</evidence>
<dbReference type="Gene3D" id="2.60.200.40">
    <property type="match status" value="1"/>
</dbReference>
<dbReference type="SMART" id="SM00046">
    <property type="entry name" value="DAGKc"/>
    <property type="match status" value="1"/>
</dbReference>
<evidence type="ECO:0000313" key="12">
    <source>
        <dbReference type="EMBL" id="SDN74799.1"/>
    </source>
</evidence>
<keyword evidence="7" id="KW-0067">ATP-binding</keyword>
<keyword evidence="6 12" id="KW-0418">Kinase</keyword>
<evidence type="ECO:0000256" key="2">
    <source>
        <dbReference type="ARBA" id="ARBA00005983"/>
    </source>
</evidence>
<evidence type="ECO:0000313" key="13">
    <source>
        <dbReference type="Proteomes" id="UP000198778"/>
    </source>
</evidence>
<dbReference type="RefSeq" id="WP_090842056.1">
    <property type="nucleotide sequence ID" value="NZ_FNIL01000003.1"/>
</dbReference>
<dbReference type="Pfam" id="PF00781">
    <property type="entry name" value="DAGK_cat"/>
    <property type="match status" value="1"/>
</dbReference>
<dbReference type="InterPro" id="IPR050187">
    <property type="entry name" value="Lipid_Phosphate_FormReg"/>
</dbReference>